<dbReference type="Pfam" id="PF03449">
    <property type="entry name" value="GreA_GreB_N"/>
    <property type="match status" value="1"/>
</dbReference>
<feature type="region of interest" description="Disordered" evidence="1">
    <location>
        <begin position="76"/>
        <end position="98"/>
    </location>
</feature>
<feature type="domain" description="Transcription elongation factor GreA/GreB N-terminal" evidence="2">
    <location>
        <begin position="4"/>
        <end position="70"/>
    </location>
</feature>
<evidence type="ECO:0000313" key="4">
    <source>
        <dbReference type="Proteomes" id="UP000526033"/>
    </source>
</evidence>
<dbReference type="InterPro" id="IPR022691">
    <property type="entry name" value="Tscrpt_elong_fac_GreA/B_N"/>
</dbReference>
<reference evidence="3 4" key="1">
    <citation type="journal article" date="2020" name="Biotechnol. Biofuels">
        <title>New insights from the biogas microbiome by comprehensive genome-resolved metagenomics of nearly 1600 species originating from multiple anaerobic digesters.</title>
        <authorList>
            <person name="Campanaro S."/>
            <person name="Treu L."/>
            <person name="Rodriguez-R L.M."/>
            <person name="Kovalovszki A."/>
            <person name="Ziels R.M."/>
            <person name="Maus I."/>
            <person name="Zhu X."/>
            <person name="Kougias P.G."/>
            <person name="Basile A."/>
            <person name="Luo G."/>
            <person name="Schluter A."/>
            <person name="Konstantinidis K.T."/>
            <person name="Angelidaki I."/>
        </authorList>
    </citation>
    <scope>NUCLEOTIDE SEQUENCE [LARGE SCALE GENOMIC DNA]</scope>
    <source>
        <strain evidence="3">AS27yjCOA_165</strain>
    </source>
</reference>
<accession>A0A7X9DKL7</accession>
<protein>
    <recommendedName>
        <fullName evidence="2">Transcription elongation factor GreA/GreB N-terminal domain-containing protein</fullName>
    </recommendedName>
</protein>
<dbReference type="AlphaFoldDB" id="A0A7X9DKL7"/>
<dbReference type="Gene3D" id="1.10.287.180">
    <property type="entry name" value="Transcription elongation factor, GreA/GreB, N-terminal domain"/>
    <property type="match status" value="1"/>
</dbReference>
<dbReference type="Proteomes" id="UP000526033">
    <property type="component" value="Unassembled WGS sequence"/>
</dbReference>
<evidence type="ECO:0000259" key="2">
    <source>
        <dbReference type="Pfam" id="PF03449"/>
    </source>
</evidence>
<sequence>MSPEEKLDELRSQVKKFQNERDLAILEKGFAAEGNDDLRENAQYDYWLERELFYTGKIKNLLEEIHNISVKIKNKPKRKTIKPQKTQDYTLTQKHKWL</sequence>
<evidence type="ECO:0000313" key="3">
    <source>
        <dbReference type="EMBL" id="NMB69929.1"/>
    </source>
</evidence>
<dbReference type="GO" id="GO:0003677">
    <property type="term" value="F:DNA binding"/>
    <property type="evidence" value="ECO:0007669"/>
    <property type="project" value="InterPro"/>
</dbReference>
<dbReference type="EMBL" id="JAAZNL010000019">
    <property type="protein sequence ID" value="NMB69929.1"/>
    <property type="molecule type" value="Genomic_DNA"/>
</dbReference>
<comment type="caution">
    <text evidence="3">The sequence shown here is derived from an EMBL/GenBank/DDBJ whole genome shotgun (WGS) entry which is preliminary data.</text>
</comment>
<organism evidence="3 4">
    <name type="scientific">candidate division WWE3 bacterium</name>
    <dbReference type="NCBI Taxonomy" id="2053526"/>
    <lineage>
        <taxon>Bacteria</taxon>
        <taxon>Katanobacteria</taxon>
    </lineage>
</organism>
<proteinExistence type="predicted"/>
<gene>
    <name evidence="3" type="ORF">GYA27_01895</name>
</gene>
<dbReference type="SUPFAM" id="SSF46557">
    <property type="entry name" value="GreA transcript cleavage protein, N-terminal domain"/>
    <property type="match status" value="1"/>
</dbReference>
<dbReference type="GO" id="GO:0032784">
    <property type="term" value="P:regulation of DNA-templated transcription elongation"/>
    <property type="evidence" value="ECO:0007669"/>
    <property type="project" value="InterPro"/>
</dbReference>
<name>A0A7X9DKL7_UNCKA</name>
<evidence type="ECO:0000256" key="1">
    <source>
        <dbReference type="SAM" id="MobiDB-lite"/>
    </source>
</evidence>
<dbReference type="InterPro" id="IPR036805">
    <property type="entry name" value="Tscrpt_elong_fac_GreA/B_N_sf"/>
</dbReference>